<dbReference type="PaxDb" id="2903-EOD38036"/>
<feature type="domain" description="RING-type" evidence="3">
    <location>
        <begin position="336"/>
        <end position="371"/>
    </location>
</feature>
<keyword evidence="1" id="KW-0863">Zinc-finger</keyword>
<keyword evidence="1" id="KW-0479">Metal-binding</keyword>
<evidence type="ECO:0000259" key="3">
    <source>
        <dbReference type="PROSITE" id="PS50089"/>
    </source>
</evidence>
<dbReference type="KEGG" id="ehx:EMIHUDRAFT_200432"/>
<reference evidence="4" key="2">
    <citation type="submission" date="2024-10" db="UniProtKB">
        <authorList>
            <consortium name="EnsemblProtists"/>
        </authorList>
    </citation>
    <scope>IDENTIFICATION</scope>
</reference>
<evidence type="ECO:0000313" key="4">
    <source>
        <dbReference type="EnsemblProtists" id="EOD38036"/>
    </source>
</evidence>
<feature type="region of interest" description="Disordered" evidence="2">
    <location>
        <begin position="93"/>
        <end position="135"/>
    </location>
</feature>
<protein>
    <recommendedName>
        <fullName evidence="3">RING-type domain-containing protein</fullName>
    </recommendedName>
</protein>
<proteinExistence type="predicted"/>
<sequence>MPVVPAPSLATRDLSGMNAVREIFRLLASSAAGDSPGERLSRAFVLRKLLERREVVAILLRSGARWPFPAELPPGTNRGWVAQWSAMQKAVSDVQRRLDEPQPAGSMTSQGLMGEQRRLDKHASPPLSGPDPLSRLDLDKPWIQHILGGSAQERAREFLRQQNLLPAQGHPVKQVLSVPGGDLLSAQQRVREVLQQQGRQVRPEGAGAESPAGRPNASNSAVAVILALLLVATSTAKASGWQVREPLSDPADGVSEAAAAEQASAVDHGREEEGQQTAPKPAVAEAEEAVGEAGAGHAGRSTPSAPPPEVLSLADASFDTGRRDAPESTIGGQTTCIVCFTRPKSHVAVPCGHQCVCGPCSARLRACPYCRTPAERWWHVRVV</sequence>
<dbReference type="AlphaFoldDB" id="A0A0D3KQK1"/>
<dbReference type="InterPro" id="IPR013083">
    <property type="entry name" value="Znf_RING/FYVE/PHD"/>
</dbReference>
<name>A0A0D3KQK1_EMIH1</name>
<reference evidence="5" key="1">
    <citation type="journal article" date="2013" name="Nature">
        <title>Pan genome of the phytoplankton Emiliania underpins its global distribution.</title>
        <authorList>
            <person name="Read B.A."/>
            <person name="Kegel J."/>
            <person name="Klute M.J."/>
            <person name="Kuo A."/>
            <person name="Lefebvre S.C."/>
            <person name="Maumus F."/>
            <person name="Mayer C."/>
            <person name="Miller J."/>
            <person name="Monier A."/>
            <person name="Salamov A."/>
            <person name="Young J."/>
            <person name="Aguilar M."/>
            <person name="Claverie J.M."/>
            <person name="Frickenhaus S."/>
            <person name="Gonzalez K."/>
            <person name="Herman E.K."/>
            <person name="Lin Y.C."/>
            <person name="Napier J."/>
            <person name="Ogata H."/>
            <person name="Sarno A.F."/>
            <person name="Shmutz J."/>
            <person name="Schroeder D."/>
            <person name="de Vargas C."/>
            <person name="Verret F."/>
            <person name="von Dassow P."/>
            <person name="Valentin K."/>
            <person name="Van de Peer Y."/>
            <person name="Wheeler G."/>
            <person name="Dacks J.B."/>
            <person name="Delwiche C.F."/>
            <person name="Dyhrman S.T."/>
            <person name="Glockner G."/>
            <person name="John U."/>
            <person name="Richards T."/>
            <person name="Worden A.Z."/>
            <person name="Zhang X."/>
            <person name="Grigoriev I.V."/>
            <person name="Allen A.E."/>
            <person name="Bidle K."/>
            <person name="Borodovsky M."/>
            <person name="Bowler C."/>
            <person name="Brownlee C."/>
            <person name="Cock J.M."/>
            <person name="Elias M."/>
            <person name="Gladyshev V.N."/>
            <person name="Groth M."/>
            <person name="Guda C."/>
            <person name="Hadaegh A."/>
            <person name="Iglesias-Rodriguez M.D."/>
            <person name="Jenkins J."/>
            <person name="Jones B.M."/>
            <person name="Lawson T."/>
            <person name="Leese F."/>
            <person name="Lindquist E."/>
            <person name="Lobanov A."/>
            <person name="Lomsadze A."/>
            <person name="Malik S.B."/>
            <person name="Marsh M.E."/>
            <person name="Mackinder L."/>
            <person name="Mock T."/>
            <person name="Mueller-Roeber B."/>
            <person name="Pagarete A."/>
            <person name="Parker M."/>
            <person name="Probert I."/>
            <person name="Quesneville H."/>
            <person name="Raines C."/>
            <person name="Rensing S.A."/>
            <person name="Riano-Pachon D.M."/>
            <person name="Richier S."/>
            <person name="Rokitta S."/>
            <person name="Shiraiwa Y."/>
            <person name="Soanes D.M."/>
            <person name="van der Giezen M."/>
            <person name="Wahlund T.M."/>
            <person name="Williams B."/>
            <person name="Wilson W."/>
            <person name="Wolfe G."/>
            <person name="Wurch L.L."/>
        </authorList>
    </citation>
    <scope>NUCLEOTIDE SEQUENCE</scope>
</reference>
<feature type="compositionally biased region" description="Low complexity" evidence="2">
    <location>
        <begin position="251"/>
        <end position="266"/>
    </location>
</feature>
<dbReference type="RefSeq" id="XP_005790465.1">
    <property type="nucleotide sequence ID" value="XM_005790408.1"/>
</dbReference>
<dbReference type="Pfam" id="PF13920">
    <property type="entry name" value="zf-C3HC4_3"/>
    <property type="match status" value="1"/>
</dbReference>
<accession>A0A0D3KQK1</accession>
<dbReference type="SUPFAM" id="SSF57850">
    <property type="entry name" value="RING/U-box"/>
    <property type="match status" value="1"/>
</dbReference>
<evidence type="ECO:0000313" key="5">
    <source>
        <dbReference type="Proteomes" id="UP000013827"/>
    </source>
</evidence>
<feature type="region of interest" description="Disordered" evidence="2">
    <location>
        <begin position="194"/>
        <end position="216"/>
    </location>
</feature>
<feature type="region of interest" description="Disordered" evidence="2">
    <location>
        <begin position="243"/>
        <end position="312"/>
    </location>
</feature>
<dbReference type="InterPro" id="IPR001841">
    <property type="entry name" value="Znf_RING"/>
</dbReference>
<dbReference type="HOGENOM" id="CLU_722471_0_0_1"/>
<evidence type="ECO:0000256" key="1">
    <source>
        <dbReference type="PROSITE-ProRule" id="PRU00175"/>
    </source>
</evidence>
<dbReference type="GO" id="GO:0008270">
    <property type="term" value="F:zinc ion binding"/>
    <property type="evidence" value="ECO:0007669"/>
    <property type="project" value="UniProtKB-KW"/>
</dbReference>
<organism evidence="4 5">
    <name type="scientific">Emiliania huxleyi (strain CCMP1516)</name>
    <dbReference type="NCBI Taxonomy" id="280463"/>
    <lineage>
        <taxon>Eukaryota</taxon>
        <taxon>Haptista</taxon>
        <taxon>Haptophyta</taxon>
        <taxon>Prymnesiophyceae</taxon>
        <taxon>Isochrysidales</taxon>
        <taxon>Noelaerhabdaceae</taxon>
        <taxon>Emiliania</taxon>
    </lineage>
</organism>
<dbReference type="Gene3D" id="3.30.40.10">
    <property type="entry name" value="Zinc/RING finger domain, C3HC4 (zinc finger)"/>
    <property type="match status" value="1"/>
</dbReference>
<evidence type="ECO:0000256" key="2">
    <source>
        <dbReference type="SAM" id="MobiDB-lite"/>
    </source>
</evidence>
<dbReference type="GeneID" id="17283306"/>
<dbReference type="Proteomes" id="UP000013827">
    <property type="component" value="Unassembled WGS sequence"/>
</dbReference>
<dbReference type="EnsemblProtists" id="EOD38036">
    <property type="protein sequence ID" value="EOD38036"/>
    <property type="gene ID" value="EMIHUDRAFT_200432"/>
</dbReference>
<keyword evidence="1" id="KW-0862">Zinc</keyword>
<keyword evidence="5" id="KW-1185">Reference proteome</keyword>
<dbReference type="PROSITE" id="PS50089">
    <property type="entry name" value="ZF_RING_2"/>
    <property type="match status" value="1"/>
</dbReference>